<evidence type="ECO:0000313" key="2">
    <source>
        <dbReference type="Proteomes" id="UP001459204"/>
    </source>
</evidence>
<gene>
    <name evidence="1" type="ORF">AAD027_12595</name>
</gene>
<keyword evidence="2" id="KW-1185">Reference proteome</keyword>
<organism evidence="1 2">
    <name type="scientific">Pseudoxanthomonas putridarboris</name>
    <dbReference type="NCBI Taxonomy" id="752605"/>
    <lineage>
        <taxon>Bacteria</taxon>
        <taxon>Pseudomonadati</taxon>
        <taxon>Pseudomonadota</taxon>
        <taxon>Gammaproteobacteria</taxon>
        <taxon>Lysobacterales</taxon>
        <taxon>Lysobacteraceae</taxon>
        <taxon>Pseudoxanthomonas</taxon>
    </lineage>
</organism>
<comment type="caution">
    <text evidence="1">The sequence shown here is derived from an EMBL/GenBank/DDBJ whole genome shotgun (WGS) entry which is preliminary data.</text>
</comment>
<proteinExistence type="predicted"/>
<evidence type="ECO:0000313" key="1">
    <source>
        <dbReference type="EMBL" id="MEL1265196.1"/>
    </source>
</evidence>
<sequence>MLVLLAGFTGVDAARACSLGSGVLEDDLAHAFQAVDEVFVARLTSYRKVPPGPGGEYMLVQSDYELVETLKGHPQAHGVLVEADPYSPLPGHAPGPACGPWVVHAGSVGHTALVLAHRWTDDNAGGLDVHPYSRRIDVSGTGADEVLAIVRKLSLQAGETAP</sequence>
<dbReference type="EMBL" id="JBBWWT010000005">
    <property type="protein sequence ID" value="MEL1265196.1"/>
    <property type="molecule type" value="Genomic_DNA"/>
</dbReference>
<reference evidence="1 2" key="1">
    <citation type="submission" date="2024-04" db="EMBL/GenBank/DDBJ databases">
        <title>Draft genome sequence of Pseudoxanthomonas putridarboris WD12.</title>
        <authorList>
            <person name="Oh J."/>
        </authorList>
    </citation>
    <scope>NUCLEOTIDE SEQUENCE [LARGE SCALE GENOMIC DNA]</scope>
    <source>
        <strain evidence="1 2">WD12</strain>
    </source>
</reference>
<dbReference type="RefSeq" id="WP_341726362.1">
    <property type="nucleotide sequence ID" value="NZ_JBBWWT010000005.1"/>
</dbReference>
<accession>A0ABU9J1V0</accession>
<protein>
    <submittedName>
        <fullName evidence="1">Uncharacterized protein</fullName>
    </submittedName>
</protein>
<dbReference type="Proteomes" id="UP001459204">
    <property type="component" value="Unassembled WGS sequence"/>
</dbReference>
<name>A0ABU9J1V0_9GAMM</name>